<feature type="domain" description="Alpha/beta hydrolase fold-3" evidence="2">
    <location>
        <begin position="85"/>
        <end position="296"/>
    </location>
</feature>
<dbReference type="InterPro" id="IPR029058">
    <property type="entry name" value="AB_hydrolase_fold"/>
</dbReference>
<dbReference type="EMBL" id="MU001631">
    <property type="protein sequence ID" value="KAF2487653.1"/>
    <property type="molecule type" value="Genomic_DNA"/>
</dbReference>
<dbReference type="Gene3D" id="3.40.50.1820">
    <property type="entry name" value="alpha/beta hydrolase"/>
    <property type="match status" value="1"/>
</dbReference>
<keyword evidence="4" id="KW-1185">Reference proteome</keyword>
<dbReference type="Pfam" id="PF07859">
    <property type="entry name" value="Abhydrolase_3"/>
    <property type="match status" value="1"/>
</dbReference>
<evidence type="ECO:0000259" key="2">
    <source>
        <dbReference type="Pfam" id="PF07859"/>
    </source>
</evidence>
<protein>
    <submittedName>
        <fullName evidence="3">Alpha/Beta hydrolase protein</fullName>
    </submittedName>
</protein>
<accession>A0A6A6Q7M6</accession>
<dbReference type="InterPro" id="IPR013094">
    <property type="entry name" value="AB_hydrolase_3"/>
</dbReference>
<dbReference type="Proteomes" id="UP000799767">
    <property type="component" value="Unassembled WGS sequence"/>
</dbReference>
<keyword evidence="1 3" id="KW-0378">Hydrolase</keyword>
<evidence type="ECO:0000313" key="3">
    <source>
        <dbReference type="EMBL" id="KAF2487653.1"/>
    </source>
</evidence>
<dbReference type="AlphaFoldDB" id="A0A6A6Q7M6"/>
<sequence>MSSDDALRPEWLAFEKDLGFRPKLHGPTYEDILQQAQANGPRMLEVLTFPKPDTTLTTAWHETASGVRLKSYIPPTYRPDRPLIYYIHGGGFVLGSVAQDDSKVTPLCTATGCVFVSVEYRLAPQHPFPAGFQDCVEGAAWCLENAERLGARKGPIILMGKSAGGAFALGTALKWIDEGRGQGVLGVVACQPVTVHPTAVPERLRERYTAHEENAENTTNTRDAMRAFYRLHNAPLDDPYVWPLLHSNLKALPRVYLNACGADTLRDDARLLQEVLQQTGVPNRFDEFAGLPHYFFAFPSHHTTQLREDYYSRTAKGIEWVIDGVSKG</sequence>
<dbReference type="GeneID" id="54477400"/>
<dbReference type="GO" id="GO:0016787">
    <property type="term" value="F:hydrolase activity"/>
    <property type="evidence" value="ECO:0007669"/>
    <property type="project" value="UniProtKB-KW"/>
</dbReference>
<dbReference type="InterPro" id="IPR050300">
    <property type="entry name" value="GDXG_lipolytic_enzyme"/>
</dbReference>
<name>A0A6A6Q7M6_9PEZI</name>
<reference evidence="3" key="1">
    <citation type="journal article" date="2020" name="Stud. Mycol.">
        <title>101 Dothideomycetes genomes: a test case for predicting lifestyles and emergence of pathogens.</title>
        <authorList>
            <person name="Haridas S."/>
            <person name="Albert R."/>
            <person name="Binder M."/>
            <person name="Bloem J."/>
            <person name="Labutti K."/>
            <person name="Salamov A."/>
            <person name="Andreopoulos B."/>
            <person name="Baker S."/>
            <person name="Barry K."/>
            <person name="Bills G."/>
            <person name="Bluhm B."/>
            <person name="Cannon C."/>
            <person name="Castanera R."/>
            <person name="Culley D."/>
            <person name="Daum C."/>
            <person name="Ezra D."/>
            <person name="Gonzalez J."/>
            <person name="Henrissat B."/>
            <person name="Kuo A."/>
            <person name="Liang C."/>
            <person name="Lipzen A."/>
            <person name="Lutzoni F."/>
            <person name="Magnuson J."/>
            <person name="Mondo S."/>
            <person name="Nolan M."/>
            <person name="Ohm R."/>
            <person name="Pangilinan J."/>
            <person name="Park H.-J."/>
            <person name="Ramirez L."/>
            <person name="Alfaro M."/>
            <person name="Sun H."/>
            <person name="Tritt A."/>
            <person name="Yoshinaga Y."/>
            <person name="Zwiers L.-H."/>
            <person name="Turgeon B."/>
            <person name="Goodwin S."/>
            <person name="Spatafora J."/>
            <person name="Crous P."/>
            <person name="Grigoriev I."/>
        </authorList>
    </citation>
    <scope>NUCLEOTIDE SEQUENCE</scope>
    <source>
        <strain evidence="3">CBS 113389</strain>
    </source>
</reference>
<evidence type="ECO:0000256" key="1">
    <source>
        <dbReference type="ARBA" id="ARBA00022801"/>
    </source>
</evidence>
<evidence type="ECO:0000313" key="4">
    <source>
        <dbReference type="Proteomes" id="UP000799767"/>
    </source>
</evidence>
<proteinExistence type="predicted"/>
<gene>
    <name evidence="3" type="ORF">BDY17DRAFT_320177</name>
</gene>
<dbReference type="PANTHER" id="PTHR48081">
    <property type="entry name" value="AB HYDROLASE SUPERFAMILY PROTEIN C4A8.06C"/>
    <property type="match status" value="1"/>
</dbReference>
<organism evidence="3 4">
    <name type="scientific">Neohortaea acidophila</name>
    <dbReference type="NCBI Taxonomy" id="245834"/>
    <lineage>
        <taxon>Eukaryota</taxon>
        <taxon>Fungi</taxon>
        <taxon>Dikarya</taxon>
        <taxon>Ascomycota</taxon>
        <taxon>Pezizomycotina</taxon>
        <taxon>Dothideomycetes</taxon>
        <taxon>Dothideomycetidae</taxon>
        <taxon>Mycosphaerellales</taxon>
        <taxon>Teratosphaeriaceae</taxon>
        <taxon>Neohortaea</taxon>
    </lineage>
</organism>
<dbReference type="RefSeq" id="XP_033594222.1">
    <property type="nucleotide sequence ID" value="XM_033736398.1"/>
</dbReference>
<dbReference type="OrthoDB" id="408631at2759"/>
<dbReference type="SUPFAM" id="SSF53474">
    <property type="entry name" value="alpha/beta-Hydrolases"/>
    <property type="match status" value="1"/>
</dbReference>
<dbReference type="PANTHER" id="PTHR48081:SF8">
    <property type="entry name" value="ALPHA_BETA HYDROLASE FOLD-3 DOMAIN-CONTAINING PROTEIN-RELATED"/>
    <property type="match status" value="1"/>
</dbReference>